<reference evidence="4 6" key="1">
    <citation type="submission" date="2020-01" db="EMBL/GenBank/DDBJ databases">
        <authorList>
            <person name="Mishra B."/>
        </authorList>
    </citation>
    <scope>NUCLEOTIDE SEQUENCE [LARGE SCALE GENOMIC DNA]</scope>
</reference>
<name>A0A6D2KHB5_9BRAS</name>
<evidence type="ECO:0000256" key="2">
    <source>
        <dbReference type="SAM" id="MobiDB-lite"/>
    </source>
</evidence>
<dbReference type="InterPro" id="IPR046431">
    <property type="entry name" value="FAF_dom"/>
</dbReference>
<feature type="compositionally biased region" description="Polar residues" evidence="2">
    <location>
        <begin position="97"/>
        <end position="114"/>
    </location>
</feature>
<comment type="similarity">
    <text evidence="1">Belongs to the fantastic four family.</text>
</comment>
<dbReference type="EMBL" id="CACVBM020001633">
    <property type="protein sequence ID" value="CAA7056312.1"/>
    <property type="molecule type" value="Genomic_DNA"/>
</dbReference>
<accession>A0A6D2KHB5</accession>
<keyword evidence="6" id="KW-1185">Reference proteome</keyword>
<feature type="region of interest" description="Disordered" evidence="2">
    <location>
        <begin position="97"/>
        <end position="126"/>
    </location>
</feature>
<dbReference type="AlphaFoldDB" id="A0A6D2KHB5"/>
<organism evidence="4 6">
    <name type="scientific">Microthlaspi erraticum</name>
    <dbReference type="NCBI Taxonomy" id="1685480"/>
    <lineage>
        <taxon>Eukaryota</taxon>
        <taxon>Viridiplantae</taxon>
        <taxon>Streptophyta</taxon>
        <taxon>Embryophyta</taxon>
        <taxon>Tracheophyta</taxon>
        <taxon>Spermatophyta</taxon>
        <taxon>Magnoliopsida</taxon>
        <taxon>eudicotyledons</taxon>
        <taxon>Gunneridae</taxon>
        <taxon>Pentapetalae</taxon>
        <taxon>rosids</taxon>
        <taxon>malvids</taxon>
        <taxon>Brassicales</taxon>
        <taxon>Brassicaceae</taxon>
        <taxon>Coluteocarpeae</taxon>
        <taxon>Microthlaspi</taxon>
    </lineage>
</organism>
<feature type="domain" description="FAF" evidence="3">
    <location>
        <begin position="116"/>
        <end position="165"/>
    </location>
</feature>
<dbReference type="EMBL" id="CACVBM020001362">
    <property type="protein sequence ID" value="CAA7047115.1"/>
    <property type="molecule type" value="Genomic_DNA"/>
</dbReference>
<evidence type="ECO:0000313" key="4">
    <source>
        <dbReference type="EMBL" id="CAA7047115.1"/>
    </source>
</evidence>
<proteinExistence type="inferred from homology"/>
<protein>
    <recommendedName>
        <fullName evidence="3">FAF domain-containing protein</fullName>
    </recommendedName>
</protein>
<feature type="region of interest" description="Disordered" evidence="2">
    <location>
        <begin position="170"/>
        <end position="223"/>
    </location>
</feature>
<evidence type="ECO:0000256" key="1">
    <source>
        <dbReference type="ARBA" id="ARBA00008690"/>
    </source>
</evidence>
<dbReference type="PANTHER" id="PTHR33155:SF8">
    <property type="entry name" value="PROTEIN FANTASTIC FOUR 1"/>
    <property type="match status" value="1"/>
</dbReference>
<dbReference type="PANTHER" id="PTHR33155">
    <property type="entry name" value="FANTASTIC FOUR-LIKE PROTEIN (DUF3049)"/>
    <property type="match status" value="1"/>
</dbReference>
<feature type="compositionally biased region" description="Acidic residues" evidence="2">
    <location>
        <begin position="190"/>
        <end position="210"/>
    </location>
</feature>
<dbReference type="Proteomes" id="UP000467841">
    <property type="component" value="Unassembled WGS sequence"/>
</dbReference>
<evidence type="ECO:0000313" key="5">
    <source>
        <dbReference type="EMBL" id="CAA7056312.1"/>
    </source>
</evidence>
<feature type="compositionally biased region" description="Acidic residues" evidence="2">
    <location>
        <begin position="173"/>
        <end position="183"/>
    </location>
</feature>
<dbReference type="Pfam" id="PF11250">
    <property type="entry name" value="FAF"/>
    <property type="match status" value="1"/>
</dbReference>
<evidence type="ECO:0000259" key="3">
    <source>
        <dbReference type="Pfam" id="PF11250"/>
    </source>
</evidence>
<dbReference type="InterPro" id="IPR021410">
    <property type="entry name" value="FAF"/>
</dbReference>
<evidence type="ECO:0000313" key="6">
    <source>
        <dbReference type="Proteomes" id="UP000467841"/>
    </source>
</evidence>
<dbReference type="OrthoDB" id="1916983at2759"/>
<gene>
    <name evidence="4" type="ORF">MERR_LOCUS34350</name>
    <name evidence="5" type="ORF">MERR_LOCUS43548</name>
</gene>
<sequence>MSVIVGQAFEHFPKKQIISPNADVGGWSFLQSLCETKGIVGNKEDNTKKTAYVHPVEKRSVSNLSLEMCTETLGTENGSDSGDDISLLALDATKIPTSPLTTRPQEETNYTVRESSFPPPLNSDHSRMVKSYTEDGRLVVQAIKVCSPPRCFLSERCEGRLRLCLSEDSSLSNDEDEEFEENNTEFGSRDEDEDEEKEEELDDAEEEEGIVGDIEKFEGKTRNKKFTRPIRRCHENGREPKTMLNWKQQQFWVTS</sequence>